<reference evidence="3 4" key="1">
    <citation type="submission" date="2020-08" db="EMBL/GenBank/DDBJ databases">
        <title>Genomic Encyclopedia of Type Strains, Phase IV (KMG-IV): sequencing the most valuable type-strain genomes for metagenomic binning, comparative biology and taxonomic classification.</title>
        <authorList>
            <person name="Goeker M."/>
        </authorList>
    </citation>
    <scope>NUCLEOTIDE SEQUENCE [LARGE SCALE GENOMIC DNA]</scope>
    <source>
        <strain evidence="3 4">DSM 27165</strain>
    </source>
</reference>
<dbReference type="GO" id="GO:0005829">
    <property type="term" value="C:cytosol"/>
    <property type="evidence" value="ECO:0007669"/>
    <property type="project" value="TreeGrafter"/>
</dbReference>
<accession>A0A840MJF9</accession>
<keyword evidence="4" id="KW-1185">Reference proteome</keyword>
<dbReference type="SMART" id="SM00955">
    <property type="entry name" value="RNB"/>
    <property type="match status" value="1"/>
</dbReference>
<sequence length="661" mass="73618">MNVFYEEDGSFKVGNVMQAAEASFQVEAISGKRSKIKAANVLLKFNEPSLAEFMPRAEASAEEIDIPFLWECCGEDEFGFEQLAEDYFGHKPSAVEAAAVAIRLHAAPMYFYRKGKGRYKAAPADTLKAALAGLEKKRLQAEQAAKYVEQLAQFELPDAFKPLVMPLLFKPDKNTLEFKALDQACKDLQISPLRLFERCGALPDAHDYHLQMFLLEYFPKGTGFPPAPPTPIDIELPIAEAPAFSLDDSSTTEIDDAFTVQPQAGGGWRVGVHIAAPTLGILPDSPLDQIVMQRLSTVYFPGNKYTMLPDEVVQRFTLQEGQICPTVSMYIDITADFDVIGTESRVEQVRVAANLRNDVLEAQFNDETLANDTDGEYPFKTELRLLWQFACALEKRRGKYDPNRPPQVDYNFHVENDQIRITTRKRGSPIDKLVSELMIFVNCEWGGLLGKKNVPGIYRAQANGKVRMTTNPAPHQGLGVPQYAWSSSPLRRAVDLINQRQLLAVLRDEPAPYPKGSSVLFEAMRDFDATYNAYLDFQDGMERYWCLRWLKQENITDVGGVVLRDGQSVRLTGIPLVTKVAAMPELSPGTRVELSVGDVDYLSREVDCKFKGLASAPAEMLADDGDDEHTRIDADDLTEQAETTPTEQAETTVESGSDNPV</sequence>
<feature type="region of interest" description="Disordered" evidence="1">
    <location>
        <begin position="619"/>
        <end position="661"/>
    </location>
</feature>
<dbReference type="AlphaFoldDB" id="A0A840MJF9"/>
<comment type="caution">
    <text evidence="3">The sequence shown here is derived from an EMBL/GenBank/DDBJ whole genome shotgun (WGS) entry which is preliminary data.</text>
</comment>
<dbReference type="GO" id="GO:0003723">
    <property type="term" value="F:RNA binding"/>
    <property type="evidence" value="ECO:0007669"/>
    <property type="project" value="InterPro"/>
</dbReference>
<organism evidence="3 4">
    <name type="scientific">Chitinivorax tropicus</name>
    <dbReference type="NCBI Taxonomy" id="714531"/>
    <lineage>
        <taxon>Bacteria</taxon>
        <taxon>Pseudomonadati</taxon>
        <taxon>Pseudomonadota</taxon>
        <taxon>Betaproteobacteria</taxon>
        <taxon>Chitinivorax</taxon>
    </lineage>
</organism>
<evidence type="ECO:0000313" key="3">
    <source>
        <dbReference type="EMBL" id="MBB5019334.1"/>
    </source>
</evidence>
<dbReference type="Pfam" id="PF00773">
    <property type="entry name" value="RNB"/>
    <property type="match status" value="2"/>
</dbReference>
<dbReference type="EC" id="3.1.13.1" evidence="3"/>
<proteinExistence type="predicted"/>
<evidence type="ECO:0000256" key="1">
    <source>
        <dbReference type="SAM" id="MobiDB-lite"/>
    </source>
</evidence>
<dbReference type="PANTHER" id="PTHR23355:SF9">
    <property type="entry name" value="DIS3-LIKE EXONUCLEASE 2"/>
    <property type="match status" value="1"/>
</dbReference>
<gene>
    <name evidence="3" type="ORF">HNQ59_002635</name>
</gene>
<evidence type="ECO:0000313" key="4">
    <source>
        <dbReference type="Proteomes" id="UP000575898"/>
    </source>
</evidence>
<dbReference type="EMBL" id="JACHHY010000016">
    <property type="protein sequence ID" value="MBB5019334.1"/>
    <property type="molecule type" value="Genomic_DNA"/>
</dbReference>
<dbReference type="PANTHER" id="PTHR23355">
    <property type="entry name" value="RIBONUCLEASE"/>
    <property type="match status" value="1"/>
</dbReference>
<evidence type="ECO:0000259" key="2">
    <source>
        <dbReference type="SMART" id="SM00955"/>
    </source>
</evidence>
<dbReference type="InterPro" id="IPR050180">
    <property type="entry name" value="RNR_Ribonuclease"/>
</dbReference>
<dbReference type="InterPro" id="IPR012340">
    <property type="entry name" value="NA-bd_OB-fold"/>
</dbReference>
<dbReference type="GO" id="GO:0008859">
    <property type="term" value="F:exoribonuclease II activity"/>
    <property type="evidence" value="ECO:0007669"/>
    <property type="project" value="UniProtKB-EC"/>
</dbReference>
<name>A0A840MJF9_9PROT</name>
<dbReference type="InterPro" id="IPR001900">
    <property type="entry name" value="RNase_II/R"/>
</dbReference>
<keyword evidence="3" id="KW-0378">Hydrolase</keyword>
<dbReference type="Proteomes" id="UP000575898">
    <property type="component" value="Unassembled WGS sequence"/>
</dbReference>
<dbReference type="SUPFAM" id="SSF50249">
    <property type="entry name" value="Nucleic acid-binding proteins"/>
    <property type="match status" value="1"/>
</dbReference>
<dbReference type="GO" id="GO:0006402">
    <property type="term" value="P:mRNA catabolic process"/>
    <property type="evidence" value="ECO:0007669"/>
    <property type="project" value="TreeGrafter"/>
</dbReference>
<feature type="compositionally biased region" description="Low complexity" evidence="1">
    <location>
        <begin position="640"/>
        <end position="652"/>
    </location>
</feature>
<protein>
    <submittedName>
        <fullName evidence="3">Exoribonuclease-2</fullName>
        <ecNumber evidence="3">3.1.13.1</ecNumber>
    </submittedName>
</protein>
<dbReference type="RefSeq" id="WP_184040036.1">
    <property type="nucleotide sequence ID" value="NZ_JACHHY010000016.1"/>
</dbReference>
<feature type="domain" description="RNB" evidence="2">
    <location>
        <begin position="235"/>
        <end position="508"/>
    </location>
</feature>